<sequence>MSAQGIFASHIIVTDVATRDGWDTGIDQVPKVACLGLSDLMVHLDGSRDWGPLVKDMDLTVWRWSTHDASSVRFHMSSGDVRDLIQGLVTSWIRLMIGRHTRLATAVLPRRGPLDI</sequence>
<gene>
    <name evidence="1" type="ORF">N825_08705</name>
</gene>
<comment type="caution">
    <text evidence="1">The sequence shown here is derived from an EMBL/GenBank/DDBJ whole genome shotgun (WGS) entry which is preliminary data.</text>
</comment>
<protein>
    <submittedName>
        <fullName evidence="1">Uncharacterized protein</fullName>
    </submittedName>
</protein>
<evidence type="ECO:0000313" key="1">
    <source>
        <dbReference type="EMBL" id="EWY39073.1"/>
    </source>
</evidence>
<keyword evidence="2" id="KW-1185">Reference proteome</keyword>
<dbReference type="Proteomes" id="UP000019486">
    <property type="component" value="Unassembled WGS sequence"/>
</dbReference>
<accession>W9H5N9</accession>
<dbReference type="AlphaFoldDB" id="W9H5N9"/>
<name>W9H5N9_9PROT</name>
<dbReference type="EMBL" id="AVFL01000014">
    <property type="protein sequence ID" value="EWY39073.1"/>
    <property type="molecule type" value="Genomic_DNA"/>
</dbReference>
<proteinExistence type="predicted"/>
<reference evidence="1 2" key="1">
    <citation type="submission" date="2013-08" db="EMBL/GenBank/DDBJ databases">
        <title>The genome sequence of Skermanella stibiiresistens.</title>
        <authorList>
            <person name="Zhu W."/>
            <person name="Wang G."/>
        </authorList>
    </citation>
    <scope>NUCLEOTIDE SEQUENCE [LARGE SCALE GENOMIC DNA]</scope>
    <source>
        <strain evidence="1 2">SB22</strain>
    </source>
</reference>
<organism evidence="1 2">
    <name type="scientific">Skermanella stibiiresistens SB22</name>
    <dbReference type="NCBI Taxonomy" id="1385369"/>
    <lineage>
        <taxon>Bacteria</taxon>
        <taxon>Pseudomonadati</taxon>
        <taxon>Pseudomonadota</taxon>
        <taxon>Alphaproteobacteria</taxon>
        <taxon>Rhodospirillales</taxon>
        <taxon>Azospirillaceae</taxon>
        <taxon>Skermanella</taxon>
    </lineage>
</organism>
<dbReference type="STRING" id="1385369.N825_08705"/>
<evidence type="ECO:0000313" key="2">
    <source>
        <dbReference type="Proteomes" id="UP000019486"/>
    </source>
</evidence>